<evidence type="ECO:0000256" key="3">
    <source>
        <dbReference type="ARBA" id="ARBA00023002"/>
    </source>
</evidence>
<sequence length="178" mass="19917">MQYGGADGSSHAESSNNLYSKHELKKRLTYLQYHVTQEKGTERAFSGKYYKLNDNGMYACVVCGEELFSSETKFHSECGWPAFWDVVDKNKVTFKSDLSHVGSNLLLLAIKPDLARTEVSCRKCGAHLGHVFQDGPKPTGKRYCINSASLDFRKDENICSESSENADKNKETGDNVTK</sequence>
<evidence type="ECO:0000256" key="2">
    <source>
        <dbReference type="ARBA" id="ARBA00012499"/>
    </source>
</evidence>
<dbReference type="RefSeq" id="XP_013778842.1">
    <property type="nucleotide sequence ID" value="XM_013923388.2"/>
</dbReference>
<dbReference type="InterPro" id="IPR002579">
    <property type="entry name" value="Met_Sox_Rdtase_MsrB_dom"/>
</dbReference>
<organism evidence="7 8">
    <name type="scientific">Limulus polyphemus</name>
    <name type="common">Atlantic horseshoe crab</name>
    <dbReference type="NCBI Taxonomy" id="6850"/>
    <lineage>
        <taxon>Eukaryota</taxon>
        <taxon>Metazoa</taxon>
        <taxon>Ecdysozoa</taxon>
        <taxon>Arthropoda</taxon>
        <taxon>Chelicerata</taxon>
        <taxon>Merostomata</taxon>
        <taxon>Xiphosura</taxon>
        <taxon>Limulidae</taxon>
        <taxon>Limulus</taxon>
    </lineage>
</organism>
<comment type="similarity">
    <text evidence="1 5">Belongs to the MsrB Met sulfoxide reductase family.</text>
</comment>
<dbReference type="EC" id="1.8.4.12" evidence="2 5"/>
<keyword evidence="3 5" id="KW-0560">Oxidoreductase</keyword>
<comment type="function">
    <text evidence="5">Methionine-sulfoxide reductase that specifically reduces methionine (R)-sulfoxide back to methionine. While in many cases methionine oxidation is the result of random oxidation following oxidative stress, methionine oxidation is also a post-translational modification that takes place on specific residues.</text>
</comment>
<evidence type="ECO:0000256" key="5">
    <source>
        <dbReference type="RuleBase" id="RU365044"/>
    </source>
</evidence>
<dbReference type="NCBIfam" id="TIGR00357">
    <property type="entry name" value="peptide-methionine (R)-S-oxide reductase MsrB"/>
    <property type="match status" value="1"/>
</dbReference>
<dbReference type="PROSITE" id="PS51790">
    <property type="entry name" value="MSRB"/>
    <property type="match status" value="1"/>
</dbReference>
<protein>
    <recommendedName>
        <fullName evidence="2 5">Peptide-methionine (R)-S-oxide reductase</fullName>
        <ecNumber evidence="2 5">1.8.4.12</ecNumber>
    </recommendedName>
</protein>
<dbReference type="PANTHER" id="PTHR10173">
    <property type="entry name" value="METHIONINE SULFOXIDE REDUCTASE"/>
    <property type="match status" value="1"/>
</dbReference>
<comment type="cofactor">
    <cofactor evidence="5">
        <name>Zn(2+)</name>
        <dbReference type="ChEBI" id="CHEBI:29105"/>
    </cofactor>
    <text evidence="5">Binds 1 zinc ion per subunit.</text>
</comment>
<evidence type="ECO:0000256" key="1">
    <source>
        <dbReference type="ARBA" id="ARBA00007174"/>
    </source>
</evidence>
<dbReference type="InterPro" id="IPR028427">
    <property type="entry name" value="Met_Sox_Rdtase_MsrB"/>
</dbReference>
<evidence type="ECO:0000313" key="8">
    <source>
        <dbReference type="RefSeq" id="XP_013778842.1"/>
    </source>
</evidence>
<name>A0ABM1BBU3_LIMPO</name>
<dbReference type="PANTHER" id="PTHR10173:SF52">
    <property type="entry name" value="METHIONINE-R-SULFOXIDE REDUCTASE B1"/>
    <property type="match status" value="1"/>
</dbReference>
<keyword evidence="5" id="KW-0479">Metal-binding</keyword>
<dbReference type="Pfam" id="PF01641">
    <property type="entry name" value="SelR"/>
    <property type="match status" value="1"/>
</dbReference>
<dbReference type="Gene3D" id="2.170.150.20">
    <property type="entry name" value="Peptide methionine sulfoxide reductase"/>
    <property type="match status" value="1"/>
</dbReference>
<feature type="domain" description="MsrB" evidence="6">
    <location>
        <begin position="21"/>
        <end position="155"/>
    </location>
</feature>
<evidence type="ECO:0000313" key="7">
    <source>
        <dbReference type="Proteomes" id="UP000694941"/>
    </source>
</evidence>
<accession>A0ABM1BBU3</accession>
<evidence type="ECO:0000259" key="6">
    <source>
        <dbReference type="PROSITE" id="PS51790"/>
    </source>
</evidence>
<comment type="catalytic activity">
    <reaction evidence="4 5">
        <text>L-methionyl-[protein] + [thioredoxin]-disulfide + H2O = L-methionyl-(R)-S-oxide-[protein] + [thioredoxin]-dithiol</text>
        <dbReference type="Rhea" id="RHEA:24164"/>
        <dbReference type="Rhea" id="RHEA-COMP:10698"/>
        <dbReference type="Rhea" id="RHEA-COMP:10700"/>
        <dbReference type="Rhea" id="RHEA-COMP:12313"/>
        <dbReference type="Rhea" id="RHEA-COMP:12314"/>
        <dbReference type="ChEBI" id="CHEBI:15377"/>
        <dbReference type="ChEBI" id="CHEBI:16044"/>
        <dbReference type="ChEBI" id="CHEBI:29950"/>
        <dbReference type="ChEBI" id="CHEBI:45764"/>
        <dbReference type="ChEBI" id="CHEBI:50058"/>
        <dbReference type="EC" id="1.8.4.12"/>
    </reaction>
</comment>
<dbReference type="Proteomes" id="UP000694941">
    <property type="component" value="Unplaced"/>
</dbReference>
<proteinExistence type="inferred from homology"/>
<reference evidence="8" key="1">
    <citation type="submission" date="2025-08" db="UniProtKB">
        <authorList>
            <consortium name="RefSeq"/>
        </authorList>
    </citation>
    <scope>IDENTIFICATION</scope>
    <source>
        <tissue evidence="8">Muscle</tissue>
    </source>
</reference>
<evidence type="ECO:0000256" key="4">
    <source>
        <dbReference type="ARBA" id="ARBA00048488"/>
    </source>
</evidence>
<dbReference type="InterPro" id="IPR011057">
    <property type="entry name" value="Mss4-like_sf"/>
</dbReference>
<keyword evidence="5" id="KW-0862">Zinc</keyword>
<dbReference type="SUPFAM" id="SSF51316">
    <property type="entry name" value="Mss4-like"/>
    <property type="match status" value="1"/>
</dbReference>
<keyword evidence="7" id="KW-1185">Reference proteome</keyword>
<gene>
    <name evidence="8" type="primary">LOC106463364</name>
</gene>
<dbReference type="GeneID" id="106463364"/>